<evidence type="ECO:0000313" key="1">
    <source>
        <dbReference type="EMBL" id="KAF0030141.1"/>
    </source>
</evidence>
<protein>
    <submittedName>
        <fullName evidence="1">Uncharacterized protein</fullName>
    </submittedName>
</protein>
<evidence type="ECO:0000313" key="2">
    <source>
        <dbReference type="Proteomes" id="UP000438429"/>
    </source>
</evidence>
<sequence length="97" mass="10629">MRMKPGRDMPRTSPYVCGSPWMCSANSRELRSGREVLARRCTPGTFPDTVTSCVAPLPLSVPQVPVGRSVRGARHSPDRAAEPGPVKLLQLGEWWDA</sequence>
<dbReference type="Proteomes" id="UP000438429">
    <property type="component" value="Unassembled WGS sequence"/>
</dbReference>
<dbReference type="EMBL" id="VEVO01000015">
    <property type="protein sequence ID" value="KAF0030141.1"/>
    <property type="molecule type" value="Genomic_DNA"/>
</dbReference>
<name>A0A6A4SG56_SCOMX</name>
<gene>
    <name evidence="1" type="ORF">F2P81_016872</name>
</gene>
<reference evidence="1 2" key="1">
    <citation type="submission" date="2019-06" db="EMBL/GenBank/DDBJ databases">
        <title>Draft genomes of female and male turbot (Scophthalmus maximus).</title>
        <authorList>
            <person name="Xu H."/>
            <person name="Xu X.-W."/>
            <person name="Shao C."/>
            <person name="Chen S."/>
        </authorList>
    </citation>
    <scope>NUCLEOTIDE SEQUENCE [LARGE SCALE GENOMIC DNA]</scope>
    <source>
        <strain evidence="1">Ysfricsl-2016a</strain>
        <tissue evidence="1">Blood</tissue>
    </source>
</reference>
<organism evidence="1 2">
    <name type="scientific">Scophthalmus maximus</name>
    <name type="common">Turbot</name>
    <name type="synonym">Psetta maxima</name>
    <dbReference type="NCBI Taxonomy" id="52904"/>
    <lineage>
        <taxon>Eukaryota</taxon>
        <taxon>Metazoa</taxon>
        <taxon>Chordata</taxon>
        <taxon>Craniata</taxon>
        <taxon>Vertebrata</taxon>
        <taxon>Euteleostomi</taxon>
        <taxon>Actinopterygii</taxon>
        <taxon>Neopterygii</taxon>
        <taxon>Teleostei</taxon>
        <taxon>Neoteleostei</taxon>
        <taxon>Acanthomorphata</taxon>
        <taxon>Carangaria</taxon>
        <taxon>Pleuronectiformes</taxon>
        <taxon>Pleuronectoidei</taxon>
        <taxon>Scophthalmidae</taxon>
        <taxon>Scophthalmus</taxon>
    </lineage>
</organism>
<comment type="caution">
    <text evidence="1">The sequence shown here is derived from an EMBL/GenBank/DDBJ whole genome shotgun (WGS) entry which is preliminary data.</text>
</comment>
<dbReference type="AlphaFoldDB" id="A0A6A4SG56"/>
<accession>A0A6A4SG56</accession>
<proteinExistence type="predicted"/>